<organism evidence="7 12">
    <name type="scientific">Enterococcus gallinarum</name>
    <dbReference type="NCBI Taxonomy" id="1353"/>
    <lineage>
        <taxon>Bacteria</taxon>
        <taxon>Bacillati</taxon>
        <taxon>Bacillota</taxon>
        <taxon>Bacilli</taxon>
        <taxon>Lactobacillales</taxon>
        <taxon>Enterococcaceae</taxon>
        <taxon>Enterococcus</taxon>
    </lineage>
</organism>
<evidence type="ECO:0000313" key="8">
    <source>
        <dbReference type="EMBL" id="MXS26862.1"/>
    </source>
</evidence>
<dbReference type="InterPro" id="IPR053149">
    <property type="entry name" value="TPK"/>
</dbReference>
<dbReference type="CDD" id="cd07995">
    <property type="entry name" value="TPK"/>
    <property type="match status" value="1"/>
</dbReference>
<dbReference type="SUPFAM" id="SSF63999">
    <property type="entry name" value="Thiamin pyrophosphokinase, catalytic domain"/>
    <property type="match status" value="1"/>
</dbReference>
<evidence type="ECO:0000313" key="10">
    <source>
        <dbReference type="Proteomes" id="UP000439965"/>
    </source>
</evidence>
<proteinExistence type="predicted"/>
<evidence type="ECO:0000256" key="4">
    <source>
        <dbReference type="ARBA" id="ARBA00022840"/>
    </source>
</evidence>
<protein>
    <recommendedName>
        <fullName evidence="5">Thiamine diphosphokinase</fullName>
        <ecNumber evidence="5">2.7.6.2</ecNumber>
    </recommendedName>
</protein>
<dbReference type="EC" id="2.7.6.2" evidence="5"/>
<keyword evidence="4" id="KW-0067">ATP-binding</keyword>
<evidence type="ECO:0000313" key="12">
    <source>
        <dbReference type="Proteomes" id="UP001183682"/>
    </source>
</evidence>
<evidence type="ECO:0000256" key="5">
    <source>
        <dbReference type="NCBIfam" id="TIGR01378"/>
    </source>
</evidence>
<dbReference type="InterPro" id="IPR006282">
    <property type="entry name" value="Thi_PPkinase"/>
</dbReference>
<dbReference type="GO" id="GO:0030975">
    <property type="term" value="F:thiamine binding"/>
    <property type="evidence" value="ECO:0007669"/>
    <property type="project" value="InterPro"/>
</dbReference>
<dbReference type="Pfam" id="PF04265">
    <property type="entry name" value="TPK_B1_binding"/>
    <property type="match status" value="1"/>
</dbReference>
<accession>A0A366UB27</accession>
<dbReference type="InterPro" id="IPR007371">
    <property type="entry name" value="TPK_catalytic"/>
</dbReference>
<dbReference type="GO" id="GO:0009229">
    <property type="term" value="P:thiamine diphosphate biosynthetic process"/>
    <property type="evidence" value="ECO:0007669"/>
    <property type="project" value="InterPro"/>
</dbReference>
<evidence type="ECO:0000256" key="1">
    <source>
        <dbReference type="ARBA" id="ARBA00022679"/>
    </source>
</evidence>
<dbReference type="GO" id="GO:0005524">
    <property type="term" value="F:ATP binding"/>
    <property type="evidence" value="ECO:0007669"/>
    <property type="project" value="UniProtKB-KW"/>
</dbReference>
<dbReference type="Gene3D" id="3.40.50.10240">
    <property type="entry name" value="Thiamin pyrophosphokinase, catalytic domain"/>
    <property type="match status" value="1"/>
</dbReference>
<reference evidence="8 10" key="1">
    <citation type="submission" date="2019-04" db="EMBL/GenBank/DDBJ databases">
        <title>Step-wise assembly of the neonatal virome modulated by breast feeding.</title>
        <authorList>
            <person name="Liang G."/>
            <person name="Bushman F."/>
        </authorList>
    </citation>
    <scope>NUCLEOTIDE SEQUENCE [LARGE SCALE GENOMIC DNA]</scope>
    <source>
        <strain evidence="8 10">E3404</strain>
    </source>
</reference>
<dbReference type="PANTHER" id="PTHR41299">
    <property type="entry name" value="THIAMINE PYROPHOSPHOKINASE"/>
    <property type="match status" value="1"/>
</dbReference>
<keyword evidence="1 7" id="KW-0808">Transferase</keyword>
<dbReference type="GO" id="GO:0016301">
    <property type="term" value="F:kinase activity"/>
    <property type="evidence" value="ECO:0007669"/>
    <property type="project" value="UniProtKB-KW"/>
</dbReference>
<dbReference type="AlphaFoldDB" id="A0A366UB27"/>
<dbReference type="EMBL" id="JARPZN010000012">
    <property type="protein sequence ID" value="MDT2691243.1"/>
    <property type="molecule type" value="Genomic_DNA"/>
</dbReference>
<dbReference type="Proteomes" id="UP001183682">
    <property type="component" value="Unassembled WGS sequence"/>
</dbReference>
<dbReference type="NCBIfam" id="TIGR01378">
    <property type="entry name" value="thi_PPkinase"/>
    <property type="match status" value="1"/>
</dbReference>
<name>A0A366UB27_ENTGA</name>
<dbReference type="PANTHER" id="PTHR41299:SF1">
    <property type="entry name" value="THIAMINE PYROPHOSPHOKINASE"/>
    <property type="match status" value="1"/>
</dbReference>
<gene>
    <name evidence="9" type="ORF">EGM181_18020</name>
    <name evidence="8" type="ORF">GTI89_12405</name>
    <name evidence="7" type="ORF">P7E30_13795</name>
</gene>
<evidence type="ECO:0000313" key="7">
    <source>
        <dbReference type="EMBL" id="MDT2691243.1"/>
    </source>
</evidence>
<evidence type="ECO:0000259" key="6">
    <source>
        <dbReference type="SMART" id="SM00983"/>
    </source>
</evidence>
<evidence type="ECO:0000313" key="11">
    <source>
        <dbReference type="Proteomes" id="UP000516696"/>
    </source>
</evidence>
<evidence type="ECO:0000313" key="9">
    <source>
        <dbReference type="EMBL" id="QOG29027.1"/>
    </source>
</evidence>
<feature type="domain" description="Thiamin pyrophosphokinase thiamin-binding" evidence="6">
    <location>
        <begin position="140"/>
        <end position="204"/>
    </location>
</feature>
<evidence type="ECO:0000256" key="2">
    <source>
        <dbReference type="ARBA" id="ARBA00022741"/>
    </source>
</evidence>
<dbReference type="GO" id="GO:0004788">
    <property type="term" value="F:thiamine diphosphokinase activity"/>
    <property type="evidence" value="ECO:0007669"/>
    <property type="project" value="UniProtKB-UniRule"/>
</dbReference>
<dbReference type="RefSeq" id="WP_003128805.1">
    <property type="nucleotide sequence ID" value="NZ_CAAKOE010000005.1"/>
</dbReference>
<evidence type="ECO:0000256" key="3">
    <source>
        <dbReference type="ARBA" id="ARBA00022777"/>
    </source>
</evidence>
<reference evidence="9 11" key="2">
    <citation type="submission" date="2020-03" db="EMBL/GenBank/DDBJ databases">
        <title>Characterization of ganglioside-mimicking enterococci.</title>
        <authorList>
            <person name="Patry R.T."/>
            <person name="Nothaft H."/>
            <person name="Bridger R."/>
            <person name="Shajahan A."/>
            <person name="Huynh S."/>
            <person name="Sanchez S."/>
            <person name="Azadi P."/>
            <person name="Cooper K."/>
            <person name="Miller W.G."/>
            <person name="Parker C.T."/>
            <person name="Wells L."/>
            <person name="Szymanski C.M."/>
        </authorList>
    </citation>
    <scope>NUCLEOTIDE SEQUENCE [LARGE SCALE GENOMIC DNA]</scope>
    <source>
        <strain evidence="9 11">EGM181</strain>
    </source>
</reference>
<dbReference type="Proteomes" id="UP000439965">
    <property type="component" value="Unassembled WGS sequence"/>
</dbReference>
<dbReference type="Proteomes" id="UP000516696">
    <property type="component" value="Chromosome"/>
</dbReference>
<sequence length="210" mass="24008">MNILLVAGGKKQTWPSLKKYDKYIGIDRGSFYLLEEDLPLDFAIGDFDSLSSEERERVRQNAKNFFQAPAEKDDTDTQLALLMAIEHFPNAKIDIIGATGGRIDHFLANLWIVLEKRFQPFAHNISLLDKQNVIRFFLPGKYSIRKEKGMKYLAYCCLTPIDNLSLMESKYLLENVKVEHPTSFASNEFITDEASFIFETGIIAVIQSKD</sequence>
<dbReference type="SMART" id="SM00983">
    <property type="entry name" value="TPK_B1_binding"/>
    <property type="match status" value="1"/>
</dbReference>
<reference evidence="7" key="3">
    <citation type="submission" date="2023-03" db="EMBL/GenBank/DDBJ databases">
        <authorList>
            <person name="Shen W."/>
            <person name="Cai J."/>
        </authorList>
    </citation>
    <scope>NUCLEOTIDE SEQUENCE</scope>
    <source>
        <strain evidence="7">K69-2</strain>
    </source>
</reference>
<dbReference type="GO" id="GO:0006772">
    <property type="term" value="P:thiamine metabolic process"/>
    <property type="evidence" value="ECO:0007669"/>
    <property type="project" value="UniProtKB-UniRule"/>
</dbReference>
<dbReference type="InterPro" id="IPR007373">
    <property type="entry name" value="Thiamin_PyroPKinase_B1-bd"/>
</dbReference>
<dbReference type="InterPro" id="IPR036759">
    <property type="entry name" value="TPK_catalytic_sf"/>
</dbReference>
<keyword evidence="3 8" id="KW-0418">Kinase</keyword>
<dbReference type="EMBL" id="WVTI01000011">
    <property type="protein sequence ID" value="MXS26862.1"/>
    <property type="molecule type" value="Genomic_DNA"/>
</dbReference>
<dbReference type="EMBL" id="CP050485">
    <property type="protein sequence ID" value="QOG29027.1"/>
    <property type="molecule type" value="Genomic_DNA"/>
</dbReference>
<keyword evidence="2" id="KW-0547">Nucleotide-binding</keyword>
<dbReference type="Pfam" id="PF04263">
    <property type="entry name" value="TPK_catalytic"/>
    <property type="match status" value="1"/>
</dbReference>